<dbReference type="RefSeq" id="WP_169163876.1">
    <property type="nucleotide sequence ID" value="NZ_JABBFW010000048.1"/>
</dbReference>
<keyword evidence="1" id="KW-0472">Membrane</keyword>
<dbReference type="AlphaFoldDB" id="A0A848FFH0"/>
<name>A0A848FFH0_9BURK</name>
<organism evidence="2 3">
    <name type="scientific">Azohydromonas caseinilytica</name>
    <dbReference type="NCBI Taxonomy" id="2728836"/>
    <lineage>
        <taxon>Bacteria</taxon>
        <taxon>Pseudomonadati</taxon>
        <taxon>Pseudomonadota</taxon>
        <taxon>Betaproteobacteria</taxon>
        <taxon>Burkholderiales</taxon>
        <taxon>Sphaerotilaceae</taxon>
        <taxon>Azohydromonas</taxon>
    </lineage>
</organism>
<evidence type="ECO:0000313" key="3">
    <source>
        <dbReference type="Proteomes" id="UP000574067"/>
    </source>
</evidence>
<accession>A0A848FFH0</accession>
<evidence type="ECO:0000313" key="2">
    <source>
        <dbReference type="EMBL" id="NML18977.1"/>
    </source>
</evidence>
<keyword evidence="3" id="KW-1185">Reference proteome</keyword>
<comment type="caution">
    <text evidence="2">The sequence shown here is derived from an EMBL/GenBank/DDBJ whole genome shotgun (WGS) entry which is preliminary data.</text>
</comment>
<protein>
    <submittedName>
        <fullName evidence="2">Uncharacterized protein</fullName>
    </submittedName>
</protein>
<reference evidence="2 3" key="1">
    <citation type="submission" date="2020-04" db="EMBL/GenBank/DDBJ databases">
        <title>Azohydromonas sp. isolated from soil.</title>
        <authorList>
            <person name="Dahal R.H."/>
        </authorList>
    </citation>
    <scope>NUCLEOTIDE SEQUENCE [LARGE SCALE GENOMIC DNA]</scope>
    <source>
        <strain evidence="2 3">G-1-1-14</strain>
    </source>
</reference>
<sequence length="78" mass="8778">MAPLVLHLVRQYLLVHECDCAGMSFQRISGVELRYLGCAHIGLADRISKGLFLLLMLDCAGAIGVPIWWLAIYFWQSL</sequence>
<gene>
    <name evidence="2" type="ORF">HHL10_28820</name>
</gene>
<proteinExistence type="predicted"/>
<dbReference type="Proteomes" id="UP000574067">
    <property type="component" value="Unassembled WGS sequence"/>
</dbReference>
<keyword evidence="1" id="KW-1133">Transmembrane helix</keyword>
<feature type="transmembrane region" description="Helical" evidence="1">
    <location>
        <begin position="51"/>
        <end position="75"/>
    </location>
</feature>
<dbReference type="EMBL" id="JABBFW010000048">
    <property type="protein sequence ID" value="NML18977.1"/>
    <property type="molecule type" value="Genomic_DNA"/>
</dbReference>
<keyword evidence="1" id="KW-0812">Transmembrane</keyword>
<evidence type="ECO:0000256" key="1">
    <source>
        <dbReference type="SAM" id="Phobius"/>
    </source>
</evidence>